<feature type="region of interest" description="Disordered" evidence="1">
    <location>
        <begin position="1"/>
        <end position="71"/>
    </location>
</feature>
<dbReference type="Proteomes" id="UP000887572">
    <property type="component" value="Unplaced"/>
</dbReference>
<evidence type="ECO:0000313" key="2">
    <source>
        <dbReference type="Proteomes" id="UP000887572"/>
    </source>
</evidence>
<evidence type="ECO:0000313" key="3">
    <source>
        <dbReference type="WBParaSite" id="Gr19_v10_g77.t1"/>
    </source>
</evidence>
<dbReference type="Pfam" id="PF15228">
    <property type="entry name" value="DAP"/>
    <property type="match status" value="1"/>
</dbReference>
<keyword evidence="2" id="KW-1185">Reference proteome</keyword>
<name>A0A914I8U6_GLORO</name>
<feature type="region of interest" description="Disordered" evidence="1">
    <location>
        <begin position="101"/>
        <end position="136"/>
    </location>
</feature>
<dbReference type="InterPro" id="IPR024130">
    <property type="entry name" value="DAP1/DAPL1"/>
</dbReference>
<feature type="compositionally biased region" description="Polar residues" evidence="1">
    <location>
        <begin position="115"/>
        <end position="136"/>
    </location>
</feature>
<evidence type="ECO:0000256" key="1">
    <source>
        <dbReference type="SAM" id="MobiDB-lite"/>
    </source>
</evidence>
<sequence length="136" mass="14621">MDSSNNINGVDADSELKGGHAPAEKIGGGVRIARKERNLSQQPLEAAEKEKGSASASASDSGDSAGGGGEVRVRAGASSVLAYTDLAKQTMMDYPEEAVRHYQDKPHPRHESHTAQRTNAAHMQAHQQFQPRRFNN</sequence>
<organism evidence="2 3">
    <name type="scientific">Globodera rostochiensis</name>
    <name type="common">Golden nematode worm</name>
    <name type="synonym">Heterodera rostochiensis</name>
    <dbReference type="NCBI Taxonomy" id="31243"/>
    <lineage>
        <taxon>Eukaryota</taxon>
        <taxon>Metazoa</taxon>
        <taxon>Ecdysozoa</taxon>
        <taxon>Nematoda</taxon>
        <taxon>Chromadorea</taxon>
        <taxon>Rhabditida</taxon>
        <taxon>Tylenchina</taxon>
        <taxon>Tylenchomorpha</taxon>
        <taxon>Tylenchoidea</taxon>
        <taxon>Heteroderidae</taxon>
        <taxon>Heteroderinae</taxon>
        <taxon>Globodera</taxon>
    </lineage>
</organism>
<dbReference type="WBParaSite" id="Gr19_v10_g77.t1">
    <property type="protein sequence ID" value="Gr19_v10_g77.t1"/>
    <property type="gene ID" value="Gr19_v10_g77"/>
</dbReference>
<proteinExistence type="predicted"/>
<protein>
    <submittedName>
        <fullName evidence="3">Uncharacterized protein</fullName>
    </submittedName>
</protein>
<accession>A0A914I8U6</accession>
<dbReference type="AlphaFoldDB" id="A0A914I8U6"/>
<feature type="compositionally biased region" description="Basic and acidic residues" evidence="1">
    <location>
        <begin position="101"/>
        <end position="114"/>
    </location>
</feature>
<feature type="compositionally biased region" description="Low complexity" evidence="1">
    <location>
        <begin position="53"/>
        <end position="63"/>
    </location>
</feature>
<reference evidence="3" key="1">
    <citation type="submission" date="2022-11" db="UniProtKB">
        <authorList>
            <consortium name="WormBaseParasite"/>
        </authorList>
    </citation>
    <scope>IDENTIFICATION</scope>
</reference>